<name>A0ABP9KH40_9NOCA</name>
<organism evidence="1 2">
    <name type="scientific">Nocardia callitridis</name>
    <dbReference type="NCBI Taxonomy" id="648753"/>
    <lineage>
        <taxon>Bacteria</taxon>
        <taxon>Bacillati</taxon>
        <taxon>Actinomycetota</taxon>
        <taxon>Actinomycetes</taxon>
        <taxon>Mycobacteriales</taxon>
        <taxon>Nocardiaceae</taxon>
        <taxon>Nocardia</taxon>
    </lineage>
</organism>
<reference evidence="2" key="1">
    <citation type="journal article" date="2019" name="Int. J. Syst. Evol. Microbiol.">
        <title>The Global Catalogue of Microorganisms (GCM) 10K type strain sequencing project: providing services to taxonomists for standard genome sequencing and annotation.</title>
        <authorList>
            <consortium name="The Broad Institute Genomics Platform"/>
            <consortium name="The Broad Institute Genome Sequencing Center for Infectious Disease"/>
            <person name="Wu L."/>
            <person name="Ma J."/>
        </authorList>
    </citation>
    <scope>NUCLEOTIDE SEQUENCE [LARGE SCALE GENOMIC DNA]</scope>
    <source>
        <strain evidence="2">JCM 18298</strain>
    </source>
</reference>
<sequence length="71" mass="7708">MTQLPSRSSDVTDINLATRIGARVLQTRWLVRAPIWLYRAGLGFLVDSRGEGALKVTMHLVGPAPQPGHSA</sequence>
<comment type="caution">
    <text evidence="1">The sequence shown here is derived from an EMBL/GenBank/DDBJ whole genome shotgun (WGS) entry which is preliminary data.</text>
</comment>
<dbReference type="EMBL" id="BAABJM010000003">
    <property type="protein sequence ID" value="GAA5057384.1"/>
    <property type="molecule type" value="Genomic_DNA"/>
</dbReference>
<proteinExistence type="predicted"/>
<evidence type="ECO:0000313" key="1">
    <source>
        <dbReference type="EMBL" id="GAA5057384.1"/>
    </source>
</evidence>
<gene>
    <name evidence="1" type="ORF">GCM10023318_35680</name>
</gene>
<keyword evidence="2" id="KW-1185">Reference proteome</keyword>
<protein>
    <submittedName>
        <fullName evidence="1">Uncharacterized protein</fullName>
    </submittedName>
</protein>
<evidence type="ECO:0000313" key="2">
    <source>
        <dbReference type="Proteomes" id="UP001500603"/>
    </source>
</evidence>
<dbReference type="Proteomes" id="UP001500603">
    <property type="component" value="Unassembled WGS sequence"/>
</dbReference>
<accession>A0ABP9KH40</accession>